<feature type="transmembrane region" description="Helical" evidence="1">
    <location>
        <begin position="155"/>
        <end position="175"/>
    </location>
</feature>
<reference evidence="2 3" key="1">
    <citation type="submission" date="2018-05" db="EMBL/GenBank/DDBJ databases">
        <title>Description of Sphingomonas pokkalii sp nov, isolated from the rhizosphere of saline tolerant pokkali rice and its draft genome analysis.</title>
        <authorList>
            <person name="Menon R."/>
            <person name="Kumari S."/>
            <person name="Rameshkumar N."/>
        </authorList>
    </citation>
    <scope>NUCLEOTIDE SEQUENCE [LARGE SCALE GENOMIC DNA]</scope>
    <source>
        <strain evidence="2 3">L3B27</strain>
    </source>
</reference>
<comment type="caution">
    <text evidence="2">The sequence shown here is derived from an EMBL/GenBank/DDBJ whole genome shotgun (WGS) entry which is preliminary data.</text>
</comment>
<dbReference type="RefSeq" id="WP_116469309.1">
    <property type="nucleotide sequence ID" value="NZ_QENQ01000001.1"/>
</dbReference>
<dbReference type="Proteomes" id="UP000245890">
    <property type="component" value="Unassembled WGS sequence"/>
</dbReference>
<name>A0A2U0SEY4_9SPHN</name>
<accession>A0A2U0SEY4</accession>
<keyword evidence="1" id="KW-0812">Transmembrane</keyword>
<keyword evidence="1" id="KW-1133">Transmembrane helix</keyword>
<keyword evidence="1" id="KW-0472">Membrane</keyword>
<sequence>MTLFVARALLRLARACLGERHADWASAMEAELEAAAAAGEALPFAFGCLTAAWRAMFTSEQGHFLLTSYALVLGMVLPMAALQIGCALFGLPYLYPDQHGLAGALLERSPRQDLLPSVYQAAIPALAMLQVMIGLGHLRVGWLTLERDWAGATRWGSICLAATATLILFMAALFLDGRQVVLQGAVLAIELATIAVVARWHSQLSSGLAQAR</sequence>
<organism evidence="2 3">
    <name type="scientific">Sphingomonas pokkalii</name>
    <dbReference type="NCBI Taxonomy" id="2175090"/>
    <lineage>
        <taxon>Bacteria</taxon>
        <taxon>Pseudomonadati</taxon>
        <taxon>Pseudomonadota</taxon>
        <taxon>Alphaproteobacteria</taxon>
        <taxon>Sphingomonadales</taxon>
        <taxon>Sphingomonadaceae</taxon>
        <taxon>Sphingomonas</taxon>
    </lineage>
</organism>
<feature type="transmembrane region" description="Helical" evidence="1">
    <location>
        <begin position="181"/>
        <end position="200"/>
    </location>
</feature>
<feature type="transmembrane region" description="Helical" evidence="1">
    <location>
        <begin position="34"/>
        <end position="57"/>
    </location>
</feature>
<keyword evidence="3" id="KW-1185">Reference proteome</keyword>
<gene>
    <name evidence="2" type="ORF">DD559_11555</name>
</gene>
<dbReference type="AlphaFoldDB" id="A0A2U0SEY4"/>
<feature type="transmembrane region" description="Helical" evidence="1">
    <location>
        <begin position="69"/>
        <end position="94"/>
    </location>
</feature>
<dbReference type="OrthoDB" id="7561456at2"/>
<evidence type="ECO:0000256" key="1">
    <source>
        <dbReference type="SAM" id="Phobius"/>
    </source>
</evidence>
<evidence type="ECO:0000313" key="3">
    <source>
        <dbReference type="Proteomes" id="UP000245890"/>
    </source>
</evidence>
<protein>
    <submittedName>
        <fullName evidence="2">Uncharacterized protein</fullName>
    </submittedName>
</protein>
<evidence type="ECO:0000313" key="2">
    <source>
        <dbReference type="EMBL" id="PVX29890.1"/>
    </source>
</evidence>
<feature type="transmembrane region" description="Helical" evidence="1">
    <location>
        <begin position="114"/>
        <end position="135"/>
    </location>
</feature>
<dbReference type="EMBL" id="QENQ01000001">
    <property type="protein sequence ID" value="PVX29890.1"/>
    <property type="molecule type" value="Genomic_DNA"/>
</dbReference>
<proteinExistence type="predicted"/>